<comment type="caution">
    <text evidence="2">The sequence shown here is derived from an EMBL/GenBank/DDBJ whole genome shotgun (WGS) entry which is preliminary data.</text>
</comment>
<feature type="compositionally biased region" description="Basic and acidic residues" evidence="1">
    <location>
        <begin position="75"/>
        <end position="95"/>
    </location>
</feature>
<reference evidence="2" key="1">
    <citation type="submission" date="2018-11" db="EMBL/GenBank/DDBJ databases">
        <authorList>
            <consortium name="Pathogen Informatics"/>
        </authorList>
    </citation>
    <scope>NUCLEOTIDE SEQUENCE</scope>
</reference>
<feature type="region of interest" description="Disordered" evidence="1">
    <location>
        <begin position="1"/>
        <end position="23"/>
    </location>
</feature>
<dbReference type="EMBL" id="CAAALY010074026">
    <property type="protein sequence ID" value="VEL25447.1"/>
    <property type="molecule type" value="Genomic_DNA"/>
</dbReference>
<dbReference type="Proteomes" id="UP000784294">
    <property type="component" value="Unassembled WGS sequence"/>
</dbReference>
<gene>
    <name evidence="2" type="ORF">PXEA_LOCUS18887</name>
</gene>
<protein>
    <submittedName>
        <fullName evidence="2">Uncharacterized protein</fullName>
    </submittedName>
</protein>
<accession>A0A448X1G4</accession>
<name>A0A448X1G4_9PLAT</name>
<evidence type="ECO:0000256" key="1">
    <source>
        <dbReference type="SAM" id="MobiDB-lite"/>
    </source>
</evidence>
<feature type="compositionally biased region" description="Low complexity" evidence="1">
    <location>
        <begin position="11"/>
        <end position="23"/>
    </location>
</feature>
<evidence type="ECO:0000313" key="2">
    <source>
        <dbReference type="EMBL" id="VEL25447.1"/>
    </source>
</evidence>
<sequence>MAEIQPGTGVRSPRSSSARSQAMSGASIAVWLGKLTSLQTTSGLVRETPGSAICSAGVAGASRLGLDSATKYKLEPGSEGKRCAGGDADHTEPRSADGQGPNAWWWRRQSRRSSFQQIPCHQRTVSLVDPPGFSGNRGPDDLASFELDSDTASASANSGCVSAHETVFPAFVAGNAAGREPEGTTKGRHGGLWSNTKQVETLQVAFVNKSEKDEYRLSGQS</sequence>
<dbReference type="AlphaFoldDB" id="A0A448X1G4"/>
<evidence type="ECO:0000313" key="3">
    <source>
        <dbReference type="Proteomes" id="UP000784294"/>
    </source>
</evidence>
<proteinExistence type="predicted"/>
<feature type="region of interest" description="Disordered" evidence="1">
    <location>
        <begin position="75"/>
        <end position="102"/>
    </location>
</feature>
<organism evidence="2 3">
    <name type="scientific">Protopolystoma xenopodis</name>
    <dbReference type="NCBI Taxonomy" id="117903"/>
    <lineage>
        <taxon>Eukaryota</taxon>
        <taxon>Metazoa</taxon>
        <taxon>Spiralia</taxon>
        <taxon>Lophotrochozoa</taxon>
        <taxon>Platyhelminthes</taxon>
        <taxon>Monogenea</taxon>
        <taxon>Polyopisthocotylea</taxon>
        <taxon>Polystomatidea</taxon>
        <taxon>Polystomatidae</taxon>
        <taxon>Protopolystoma</taxon>
    </lineage>
</organism>
<keyword evidence="3" id="KW-1185">Reference proteome</keyword>